<accession>A0A1Q5UHY7</accession>
<dbReference type="STRING" id="1316194.A0A1Q5UHY7"/>
<feature type="region of interest" description="Disordered" evidence="1">
    <location>
        <begin position="1"/>
        <end position="53"/>
    </location>
</feature>
<feature type="compositionally biased region" description="Low complexity" evidence="1">
    <location>
        <begin position="142"/>
        <end position="152"/>
    </location>
</feature>
<comment type="caution">
    <text evidence="2">The sequence shown here is derived from an EMBL/GenBank/DDBJ whole genome shotgun (WGS) entry which is preliminary data.</text>
</comment>
<organism evidence="2 3">
    <name type="scientific">Penicillium subrubescens</name>
    <dbReference type="NCBI Taxonomy" id="1316194"/>
    <lineage>
        <taxon>Eukaryota</taxon>
        <taxon>Fungi</taxon>
        <taxon>Dikarya</taxon>
        <taxon>Ascomycota</taxon>
        <taxon>Pezizomycotina</taxon>
        <taxon>Eurotiomycetes</taxon>
        <taxon>Eurotiomycetidae</taxon>
        <taxon>Eurotiales</taxon>
        <taxon>Aspergillaceae</taxon>
        <taxon>Penicillium</taxon>
    </lineage>
</organism>
<protein>
    <submittedName>
        <fullName evidence="2">Uncharacterized protein</fullName>
    </submittedName>
</protein>
<keyword evidence="3" id="KW-1185">Reference proteome</keyword>
<name>A0A1Q5UHY7_9EURO</name>
<feature type="compositionally biased region" description="Basic and acidic residues" evidence="1">
    <location>
        <begin position="31"/>
        <end position="42"/>
    </location>
</feature>
<evidence type="ECO:0000256" key="1">
    <source>
        <dbReference type="SAM" id="MobiDB-lite"/>
    </source>
</evidence>
<sequence length="183" mass="20430">MYKTTTSLELHRLDRPSLQNPQKIFQSDEDSTTKSDAGEHHSAAPPVTSPLVTGTQYEFYPDLYMDMGSHRDPDSCCNGQVSMQPRPVSMDIVKRRSDISLVEDTYVLDPEEKMALGLPSLDRLPAFGSNFFLQLVTHVPPNSSPFNSPRSRTPLRSSAFSVESAEIQTAKKGVQPTHYEDVQ</sequence>
<dbReference type="AlphaFoldDB" id="A0A1Q5UHY7"/>
<dbReference type="Proteomes" id="UP000186955">
    <property type="component" value="Unassembled WGS sequence"/>
</dbReference>
<reference evidence="2 3" key="1">
    <citation type="submission" date="2016-10" db="EMBL/GenBank/DDBJ databases">
        <title>Genome sequence of the ascomycete fungus Penicillium subrubescens.</title>
        <authorList>
            <person name="De Vries R.P."/>
            <person name="Peng M."/>
            <person name="Dilokpimol A."/>
            <person name="Hilden K."/>
            <person name="Makela M.R."/>
            <person name="Grigoriev I."/>
            <person name="Riley R."/>
            <person name="Granchi Z."/>
        </authorList>
    </citation>
    <scope>NUCLEOTIDE SEQUENCE [LARGE SCALE GENOMIC DNA]</scope>
    <source>
        <strain evidence="2 3">CBS 132785</strain>
    </source>
</reference>
<gene>
    <name evidence="2" type="ORF">PENSUB_2359</name>
</gene>
<feature type="region of interest" description="Disordered" evidence="1">
    <location>
        <begin position="142"/>
        <end position="183"/>
    </location>
</feature>
<evidence type="ECO:0000313" key="3">
    <source>
        <dbReference type="Proteomes" id="UP000186955"/>
    </source>
</evidence>
<dbReference type="EMBL" id="MNBE01000248">
    <property type="protein sequence ID" value="OKP12100.1"/>
    <property type="molecule type" value="Genomic_DNA"/>
</dbReference>
<evidence type="ECO:0000313" key="2">
    <source>
        <dbReference type="EMBL" id="OKP12100.1"/>
    </source>
</evidence>
<proteinExistence type="predicted"/>